<protein>
    <recommendedName>
        <fullName evidence="2">S1-like domain-containing protein</fullName>
    </recommendedName>
</protein>
<feature type="domain" description="S1-like" evidence="2">
    <location>
        <begin position="43"/>
        <end position="114"/>
    </location>
</feature>
<dbReference type="PROSITE" id="PS50832">
    <property type="entry name" value="S1_IF1_TYPE"/>
    <property type="match status" value="1"/>
</dbReference>
<dbReference type="RefSeq" id="WP_160628748.1">
    <property type="nucleotide sequence ID" value="NZ_CP047593.1"/>
</dbReference>
<evidence type="ECO:0000259" key="2">
    <source>
        <dbReference type="PROSITE" id="PS50832"/>
    </source>
</evidence>
<dbReference type="InterPro" id="IPR012340">
    <property type="entry name" value="NA-bd_OB-fold"/>
</dbReference>
<dbReference type="EMBL" id="CP047593">
    <property type="protein sequence ID" value="QHI69566.1"/>
    <property type="molecule type" value="Genomic_DNA"/>
</dbReference>
<reference evidence="3 4" key="1">
    <citation type="submission" date="2020-01" db="EMBL/GenBank/DDBJ databases">
        <title>Ponticoccus aerotolerans gen. nov., sp. nov., an anaerobic bacterium and proposal of Ponticoccusceae fam. nov., Ponticoccusles ord. nov. and Ponticoccuse classis nov. in the phylum Kiritimatiellaeota.</title>
        <authorList>
            <person name="Zhou L.Y."/>
            <person name="Du Z.J."/>
        </authorList>
    </citation>
    <scope>NUCLEOTIDE SEQUENCE [LARGE SCALE GENOMIC DNA]</scope>
    <source>
        <strain evidence="3 4">S-5007</strain>
    </source>
</reference>
<dbReference type="AlphaFoldDB" id="A0A6P1MD95"/>
<keyword evidence="1" id="KW-0648">Protein biosynthesis</keyword>
<dbReference type="SUPFAM" id="SSF50249">
    <property type="entry name" value="Nucleic acid-binding proteins"/>
    <property type="match status" value="1"/>
</dbReference>
<keyword evidence="1" id="KW-0396">Initiation factor</keyword>
<organism evidence="3 4">
    <name type="scientific">Tichowtungia aerotolerans</name>
    <dbReference type="NCBI Taxonomy" id="2697043"/>
    <lineage>
        <taxon>Bacteria</taxon>
        <taxon>Pseudomonadati</taxon>
        <taxon>Kiritimatiellota</taxon>
        <taxon>Tichowtungiia</taxon>
        <taxon>Tichowtungiales</taxon>
        <taxon>Tichowtungiaceae</taxon>
        <taxon>Tichowtungia</taxon>
    </lineage>
</organism>
<name>A0A6P1MD95_9BACT</name>
<dbReference type="GO" id="GO:0003743">
    <property type="term" value="F:translation initiation factor activity"/>
    <property type="evidence" value="ECO:0007669"/>
    <property type="project" value="UniProtKB-UniRule"/>
</dbReference>
<gene>
    <name evidence="3" type="ORF">GT409_08885</name>
</gene>
<dbReference type="InterPro" id="IPR006196">
    <property type="entry name" value="RNA-binding_domain_S1_IF1"/>
</dbReference>
<proteinExistence type="predicted"/>
<dbReference type="Proteomes" id="UP000464954">
    <property type="component" value="Chromosome"/>
</dbReference>
<keyword evidence="4" id="KW-1185">Reference proteome</keyword>
<evidence type="ECO:0000313" key="4">
    <source>
        <dbReference type="Proteomes" id="UP000464954"/>
    </source>
</evidence>
<evidence type="ECO:0000256" key="1">
    <source>
        <dbReference type="PROSITE-ProRule" id="PRU00181"/>
    </source>
</evidence>
<evidence type="ECO:0000313" key="3">
    <source>
        <dbReference type="EMBL" id="QHI69566.1"/>
    </source>
</evidence>
<dbReference type="GO" id="GO:0003723">
    <property type="term" value="F:RNA binding"/>
    <property type="evidence" value="ECO:0007669"/>
    <property type="project" value="InterPro"/>
</dbReference>
<dbReference type="Gene3D" id="2.40.50.140">
    <property type="entry name" value="Nucleic acid-binding proteins"/>
    <property type="match status" value="1"/>
</dbReference>
<dbReference type="KEGG" id="taer:GT409_08885"/>
<accession>A0A6P1MD95</accession>
<sequence>MFSGGLTRFPIFGKTAGKSSELWKGEFFRIPACTAEACLYDEPLLKMNARETILLDALLEAVIDSHAFRAVLENGHVFTAYIAVRDRDKKLPKTGARVKVEMSPYNMSAGRVIV</sequence>